<evidence type="ECO:0000256" key="1">
    <source>
        <dbReference type="SAM" id="MobiDB-lite"/>
    </source>
</evidence>
<name>A0ABU3IA34_9ACTO</name>
<dbReference type="Proteomes" id="UP001247542">
    <property type="component" value="Unassembled WGS sequence"/>
</dbReference>
<reference evidence="3 4" key="1">
    <citation type="submission" date="2023-06" db="EMBL/GenBank/DDBJ databases">
        <title>Draft genome sequence of Gleimia hominis type strain CCUG 57540T.</title>
        <authorList>
            <person name="Salva-Serra F."/>
            <person name="Cardew S."/>
            <person name="Jensie Markopoulos S."/>
            <person name="Ohlen M."/>
            <person name="Inganas E."/>
            <person name="Svensson-Stadler L."/>
            <person name="Moore E.R.B."/>
        </authorList>
    </citation>
    <scope>NUCLEOTIDE SEQUENCE [LARGE SCALE GENOMIC DNA]</scope>
    <source>
        <strain evidence="3 4">CCUG 57540</strain>
    </source>
</reference>
<dbReference type="EMBL" id="JASXSX010000001">
    <property type="protein sequence ID" value="MDT3767231.1"/>
    <property type="molecule type" value="Genomic_DNA"/>
</dbReference>
<accession>A0ABU3IA34</accession>
<sequence length="194" mass="20461">MSYVATLVALVFLAFASFTTRVAFSAAKGQLPSAAEPKNPEAAQWKEPGKAESKLDSEAESGLSNAHGSIPRSETEPELSGTTQPKPPRATELDPGASTRRQLQAGAQADAWARREQLAQRGQLAQRSRRAFPLIAVLAVIAWAHGLALLTMGVRGFAGTAPGPMPVWVVIGSGIFTCVGVSLVVLRFLKKAAD</sequence>
<feature type="transmembrane region" description="Helical" evidence="2">
    <location>
        <begin position="166"/>
        <end position="189"/>
    </location>
</feature>
<gene>
    <name evidence="3" type="ORF">QS713_04005</name>
</gene>
<keyword evidence="2" id="KW-1133">Transmembrane helix</keyword>
<organism evidence="3 4">
    <name type="scientific">Gleimia hominis</name>
    <dbReference type="NCBI Taxonomy" id="595468"/>
    <lineage>
        <taxon>Bacteria</taxon>
        <taxon>Bacillati</taxon>
        <taxon>Actinomycetota</taxon>
        <taxon>Actinomycetes</taxon>
        <taxon>Actinomycetales</taxon>
        <taxon>Actinomycetaceae</taxon>
        <taxon>Gleimia</taxon>
    </lineage>
</organism>
<protein>
    <submittedName>
        <fullName evidence="3">Uncharacterized protein</fullName>
    </submittedName>
</protein>
<feature type="region of interest" description="Disordered" evidence="1">
    <location>
        <begin position="29"/>
        <end position="106"/>
    </location>
</feature>
<evidence type="ECO:0000256" key="2">
    <source>
        <dbReference type="SAM" id="Phobius"/>
    </source>
</evidence>
<keyword evidence="2" id="KW-0812">Transmembrane</keyword>
<feature type="transmembrane region" description="Helical" evidence="2">
    <location>
        <begin position="131"/>
        <end position="154"/>
    </location>
</feature>
<keyword evidence="2" id="KW-0472">Membrane</keyword>
<keyword evidence="4" id="KW-1185">Reference proteome</keyword>
<evidence type="ECO:0000313" key="4">
    <source>
        <dbReference type="Proteomes" id="UP001247542"/>
    </source>
</evidence>
<proteinExistence type="predicted"/>
<feature type="transmembrane region" description="Helical" evidence="2">
    <location>
        <begin position="6"/>
        <end position="24"/>
    </location>
</feature>
<feature type="compositionally biased region" description="Basic and acidic residues" evidence="1">
    <location>
        <begin position="47"/>
        <end position="57"/>
    </location>
</feature>
<dbReference type="RefSeq" id="WP_313272611.1">
    <property type="nucleotide sequence ID" value="NZ_JASXSX010000001.1"/>
</dbReference>
<evidence type="ECO:0000313" key="3">
    <source>
        <dbReference type="EMBL" id="MDT3767231.1"/>
    </source>
</evidence>
<comment type="caution">
    <text evidence="3">The sequence shown here is derived from an EMBL/GenBank/DDBJ whole genome shotgun (WGS) entry which is preliminary data.</text>
</comment>